<evidence type="ECO:0000313" key="2">
    <source>
        <dbReference type="Proteomes" id="UP001165586"/>
    </source>
</evidence>
<protein>
    <submittedName>
        <fullName evidence="1">Uncharacterized protein</fullName>
    </submittedName>
</protein>
<sequence length="91" mass="10631">MESAEKLGNTVGVEKLTKQMDYDAYSKFNSKDEVPNELLEYLQHDIEIIRRAFVKVDEVYSRKMTRASTAYDDFRKFYGSRKFANDFGGKV</sequence>
<dbReference type="RefSeq" id="WP_259542410.1">
    <property type="nucleotide sequence ID" value="NZ_JANLCJ010000031.1"/>
</dbReference>
<dbReference type="Proteomes" id="UP001165586">
    <property type="component" value="Unassembled WGS sequence"/>
</dbReference>
<gene>
    <name evidence="1" type="ORF">N1032_22215</name>
</gene>
<dbReference type="EMBL" id="JANLCJ010000031">
    <property type="protein sequence ID" value="MCS5736454.1"/>
    <property type="molecule type" value="Genomic_DNA"/>
</dbReference>
<name>A0ABT2H933_9MICO</name>
<evidence type="ECO:0000313" key="1">
    <source>
        <dbReference type="EMBL" id="MCS5736454.1"/>
    </source>
</evidence>
<proteinExistence type="predicted"/>
<comment type="caution">
    <text evidence="1">The sequence shown here is derived from an EMBL/GenBank/DDBJ whole genome shotgun (WGS) entry which is preliminary data.</text>
</comment>
<keyword evidence="2" id="KW-1185">Reference proteome</keyword>
<accession>A0ABT2H933</accession>
<organism evidence="1 2">
    <name type="scientific">Herbiconiux daphne</name>
    <dbReference type="NCBI Taxonomy" id="2970914"/>
    <lineage>
        <taxon>Bacteria</taxon>
        <taxon>Bacillati</taxon>
        <taxon>Actinomycetota</taxon>
        <taxon>Actinomycetes</taxon>
        <taxon>Micrococcales</taxon>
        <taxon>Microbacteriaceae</taxon>
        <taxon>Herbiconiux</taxon>
    </lineage>
</organism>
<reference evidence="1" key="1">
    <citation type="submission" date="2022-08" db="EMBL/GenBank/DDBJ databases">
        <authorList>
            <person name="Deng Y."/>
            <person name="Han X.-F."/>
            <person name="Zhang Y.-Q."/>
        </authorList>
    </citation>
    <scope>NUCLEOTIDE SEQUENCE</scope>
    <source>
        <strain evidence="1">CPCC 203386</strain>
    </source>
</reference>